<keyword evidence="1" id="KW-0812">Transmembrane</keyword>
<sequence>MRRSLRSIRSARFSRLSAFLAWVRLVRFRLGADGGPVLLRDRTALRVLSALAALIVIGGALSSLSAWSEKRIASGPSALVSSSAEDVGPSATQDAPDAMREVARPLVSHTSPVVPDAAELAAALGPAQTAGGPLSPGAAPYNEGSFAPLADAARQVDTALLQAAARLGLAPSRLEVLDSETRLTRAGQVYPFLRLAVRLDASSGTDRKAVTEKNFVAALRESLRVWAPRARLRVEGAGLYFVTADEEITHSVYCGSEPRVLPPLPLAAAYGGNGSRPRLTIVVDDMGESETAARKLLALPYPVTLSVWPRAARAAYVATLARERGRQVFLHQPMEPVGHAPGDAAPELLRVGMDPARLEEELAESLRLVPYVEGVNNHMGSRFTSDPASARALCATLRRLRPDILVLDSLTHAASVLYDEARRQGFAARRRALFLDDENGRHDKAAVLNALDRGLELAREHGAAVVIGHPRPATLAALAAWTGYRAGDVDIAPLAPWPDNTNGGASALFTEIP</sequence>
<keyword evidence="1" id="KW-0472">Membrane</keyword>
<dbReference type="Gene3D" id="3.20.20.370">
    <property type="entry name" value="Glycoside hydrolase/deacetylase"/>
    <property type="match status" value="1"/>
</dbReference>
<reference evidence="2" key="1">
    <citation type="journal article" date="2021" name="PeerJ">
        <title>Extensive microbial diversity within the chicken gut microbiome revealed by metagenomics and culture.</title>
        <authorList>
            <person name="Gilroy R."/>
            <person name="Ravi A."/>
            <person name="Getino M."/>
            <person name="Pursley I."/>
            <person name="Horton D.L."/>
            <person name="Alikhan N.F."/>
            <person name="Baker D."/>
            <person name="Gharbi K."/>
            <person name="Hall N."/>
            <person name="Watson M."/>
            <person name="Adriaenssens E.M."/>
            <person name="Foster-Nyarko E."/>
            <person name="Jarju S."/>
            <person name="Secka A."/>
            <person name="Antonio M."/>
            <person name="Oren A."/>
            <person name="Chaudhuri R.R."/>
            <person name="La Ragione R."/>
            <person name="Hildebrand F."/>
            <person name="Pallen M.J."/>
        </authorList>
    </citation>
    <scope>NUCLEOTIDE SEQUENCE</scope>
    <source>
        <strain evidence="2">CHK186-16707</strain>
    </source>
</reference>
<feature type="transmembrane region" description="Helical" evidence="1">
    <location>
        <begin position="47"/>
        <end position="67"/>
    </location>
</feature>
<dbReference type="InterPro" id="IPR011330">
    <property type="entry name" value="Glyco_hydro/deAcase_b/a-brl"/>
</dbReference>
<dbReference type="PANTHER" id="PTHR30105:SF2">
    <property type="entry name" value="DIVERGENT POLYSACCHARIDE DEACETYLASE SUPERFAMILY"/>
    <property type="match status" value="1"/>
</dbReference>
<dbReference type="Pfam" id="PF04748">
    <property type="entry name" value="Polysacc_deac_2"/>
    <property type="match status" value="1"/>
</dbReference>
<dbReference type="CDD" id="cd10936">
    <property type="entry name" value="CE4_DAC2"/>
    <property type="match status" value="1"/>
</dbReference>
<keyword evidence="1" id="KW-1133">Transmembrane helix</keyword>
<evidence type="ECO:0000313" key="2">
    <source>
        <dbReference type="EMBL" id="HJA08727.1"/>
    </source>
</evidence>
<dbReference type="Proteomes" id="UP000824225">
    <property type="component" value="Unassembled WGS sequence"/>
</dbReference>
<dbReference type="InterPro" id="IPR006837">
    <property type="entry name" value="Divergent_DAC"/>
</dbReference>
<evidence type="ECO:0000256" key="1">
    <source>
        <dbReference type="SAM" id="Phobius"/>
    </source>
</evidence>
<proteinExistence type="predicted"/>
<dbReference type="PANTHER" id="PTHR30105">
    <property type="entry name" value="UNCHARACTERIZED YIBQ-RELATED"/>
    <property type="match status" value="1"/>
</dbReference>
<dbReference type="SUPFAM" id="SSF88713">
    <property type="entry name" value="Glycoside hydrolase/deacetylase"/>
    <property type="match status" value="1"/>
</dbReference>
<name>A0A9D2HE23_9BACT</name>
<dbReference type="AlphaFoldDB" id="A0A9D2HE23"/>
<reference evidence="2" key="2">
    <citation type="submission" date="2021-04" db="EMBL/GenBank/DDBJ databases">
        <authorList>
            <person name="Gilroy R."/>
        </authorList>
    </citation>
    <scope>NUCLEOTIDE SEQUENCE</scope>
    <source>
        <strain evidence="2">CHK186-16707</strain>
    </source>
</reference>
<accession>A0A9D2HE23</accession>
<dbReference type="EMBL" id="DXAN01000020">
    <property type="protein sequence ID" value="HJA08727.1"/>
    <property type="molecule type" value="Genomic_DNA"/>
</dbReference>
<gene>
    <name evidence="2" type="ORF">H9962_06020</name>
</gene>
<comment type="caution">
    <text evidence="2">The sequence shown here is derived from an EMBL/GenBank/DDBJ whole genome shotgun (WGS) entry which is preliminary data.</text>
</comment>
<evidence type="ECO:0000313" key="3">
    <source>
        <dbReference type="Proteomes" id="UP000824225"/>
    </source>
</evidence>
<protein>
    <submittedName>
        <fullName evidence="2">Divergent polysaccharide deacetylase family protein</fullName>
    </submittedName>
</protein>
<dbReference type="GO" id="GO:0005975">
    <property type="term" value="P:carbohydrate metabolic process"/>
    <property type="evidence" value="ECO:0007669"/>
    <property type="project" value="InterPro"/>
</dbReference>
<organism evidence="2 3">
    <name type="scientific">Candidatus Mailhella merdigallinarum</name>
    <dbReference type="NCBI Taxonomy" id="2838658"/>
    <lineage>
        <taxon>Bacteria</taxon>
        <taxon>Pseudomonadati</taxon>
        <taxon>Thermodesulfobacteriota</taxon>
        <taxon>Desulfovibrionia</taxon>
        <taxon>Desulfovibrionales</taxon>
        <taxon>Desulfovibrionaceae</taxon>
        <taxon>Mailhella</taxon>
    </lineage>
</organism>